<protein>
    <submittedName>
        <fullName evidence="6">SdrD B-like domain-containing protein</fullName>
    </submittedName>
</protein>
<dbReference type="Pfam" id="PF17210">
    <property type="entry name" value="SdrD_B"/>
    <property type="match status" value="4"/>
</dbReference>
<dbReference type="PANTHER" id="PTHR23303">
    <property type="entry name" value="CARBOXYPEPTIDASE REGULATORY REGION-CONTAINING"/>
    <property type="match status" value="1"/>
</dbReference>
<keyword evidence="3" id="KW-0732">Signal</keyword>
<dbReference type="PANTHER" id="PTHR23303:SF15">
    <property type="entry name" value="COLOSSIN-A"/>
    <property type="match status" value="1"/>
</dbReference>
<feature type="domain" description="SD-repeat containing protein B" evidence="4">
    <location>
        <begin position="494"/>
        <end position="602"/>
    </location>
</feature>
<dbReference type="InterPro" id="IPR051417">
    <property type="entry name" value="SDr/BOS_complex"/>
</dbReference>
<keyword evidence="7" id="KW-1185">Reference proteome</keyword>
<dbReference type="Proteomes" id="UP001483337">
    <property type="component" value="Chromosome"/>
</dbReference>
<dbReference type="Pfam" id="PF24346">
    <property type="entry name" value="DUF7507"/>
    <property type="match status" value="1"/>
</dbReference>
<evidence type="ECO:0000256" key="2">
    <source>
        <dbReference type="ARBA" id="ARBA00022525"/>
    </source>
</evidence>
<evidence type="ECO:0000313" key="7">
    <source>
        <dbReference type="Proteomes" id="UP001483337"/>
    </source>
</evidence>
<name>A0ABZ2UX37_9CYAN</name>
<dbReference type="RefSeq" id="WP_353931014.1">
    <property type="nucleotide sequence ID" value="NZ_CP150886.1"/>
</dbReference>
<keyword evidence="2" id="KW-0964">Secreted</keyword>
<feature type="domain" description="SD-repeat containing protein B" evidence="4">
    <location>
        <begin position="258"/>
        <end position="366"/>
    </location>
</feature>
<dbReference type="InterPro" id="IPR013783">
    <property type="entry name" value="Ig-like_fold"/>
</dbReference>
<evidence type="ECO:0000259" key="5">
    <source>
        <dbReference type="Pfam" id="PF24346"/>
    </source>
</evidence>
<dbReference type="InterPro" id="IPR055354">
    <property type="entry name" value="DUF7507"/>
</dbReference>
<sequence>MTDITQTLSTIQGLSSILRRQVTVKAIQRNISNGGPQDPNLEIALGNPSFFDIKITDPTDGTLTGSFDTYCIDYETSLSTSIDYNGDGDTNDTGVRLPSVSGGTFTERTRGEFTASVYSSYDTDILNDNLGLGAFTTNPQDLGKVNWLINNQQNFLDQGYSAFDIQAAIWVLVDDKSISADDYISATRQSIWKDMYGGFSTTHVQEIVTQADQHGDFIPQVGDKIAVIIVPDNIPTDGIPDGQITIAAVELTSLYQPASLGNFVFEDSDGDGTQDAGETGIGGVTVNLLDTNGDVVATTTTDANGGYEFTGLIPGDYQVQFVPPAGYDFTKANIGDDATDSDAVGGLTQTVTLTSGEFNDTLDAGLIRTASLGDRVWLDNNANGVQDAGETGVSGVQVTLTGGGADGVIGTGDDTTETTTTDANGNYQFTNLNPGEEYQVTFSQPAGFNFTQQNAGSDDGVDSDADIATGESQIVTLASGENNPTIDAGIYQPASLGDFVFEDSDGDGTQDAGEPGIGGVTVNLLDSNGDVVATTTTDANGGYEFTGLIPGDYQVQFVPPAGYDFTKANIGDDATDSDAVGGLTQTVTLTSGEFNDTLDAGLIRTASLGDRVWLDNNANGVQDAGETGVSGVQVTLTGGGADGVIGTGDDTTETTTTDANGNYQFTNLNPGEEYQVTFSQPAGFNFTQQNAGSDDGVDSDADIATGESQIVTLASGENNLTIDAGLIQLNPGIDIEKFVNGADADTAAEAVEIAPGDNAVFTYQVTNTGNVSFAANEVIVADDNGTPGDTSDDFTPDQVLLNGFNTGDANQNNQLDSGETWNYTKTVAAEDLSASTTTTTNHVIDFEGFAAGTVIDNEYASLGVTISATGGSNQAMIFDSANPTGGDHDLRTPGYGPNNTTAQGNILIISEDGDSSDPDDNAGGGTIIFTFDNAVNINSLSFVDIEENGGKVYTTDANGNETITHIPGVGDNSFQTLTINDTDVVELKVKFTGSGSVSSLDFDSIETTTETGLYTNIGTVTAGNVSDEDAANYVNPEPQNPGIDIEKFTNGVDADTPDLAPEIAAGQTVTWTYEVTNTGNVAFAKSDIVVTDDLEGTITNIINQGDGDNILAPGEMWTYQQTGIAQNLITSTSSQDILFNLTGNSYTTGSYGNVRTFTQDGVSVDVSAFSSNQSGGDWKTAYLGAYGGGLGVTNRNEDGSLHRVDNGGSLDYVLFEFDQDVIVDKAFLDYVSGDSDISVWIGDRNGTDISLLNSDILNSFTKENNNGGSSDRWADFNAGNLTGDTLVIAARTDGNDLDDAFKLRKLDISVPGETTIGNYINIGTVTAGSVSDQDQSGYTNPTVNPEPQNPGIDIEKFVNGIDVTDLNNLPEIAAGANVTFTYTVSNTGNVAFTANQVIVTDDNGTAGHTGDDFTPTLVASSDVNSDGILSAGETWTYTSATEAAQDLSVTTASTDAVFVFSGNSYTTGANGNIRTFTQGGISVDVSAFSSNKNGGDWRSGYLGLYGGGLGVTNTYEGGSSHRVDNGGSLDYLLFEFDQDVTVDKALLKYVESDSDISIWIGDRNGTDISALNNSLLSSFVKEDNFVNHGSDRWADFNSGNLKGDTIVISAYTGGSNDSFKLNKLNISTAGETTIGDYQNVATVSAGSVFDSDISGYTNPIV</sequence>
<feature type="domain" description="SD-repeat containing protein B" evidence="4">
    <location>
        <begin position="370"/>
        <end position="490"/>
    </location>
</feature>
<comment type="subcellular location">
    <subcellularLocation>
        <location evidence="1">Secreted</location>
    </subcellularLocation>
</comment>
<dbReference type="EMBL" id="CP150886">
    <property type="protein sequence ID" value="WZB88105.1"/>
    <property type="molecule type" value="Genomic_DNA"/>
</dbReference>
<proteinExistence type="predicted"/>
<feature type="domain" description="DUF7507" evidence="5">
    <location>
        <begin position="1041"/>
        <end position="1122"/>
    </location>
</feature>
<dbReference type="SUPFAM" id="SSF117074">
    <property type="entry name" value="Hypothetical protein PA1324"/>
    <property type="match status" value="4"/>
</dbReference>
<accession>A0ABZ2UX37</accession>
<reference evidence="6 7" key="1">
    <citation type="submission" date="2024-04" db="EMBL/GenBank/DDBJ databases">
        <title>Okeanomitos corallinicola gen. &amp; sp. nov. (Nostocales, Cyanobacteria), a new toxic marine heterocyst-forming cyanobacterium from a coral reef.</title>
        <authorList>
            <person name="Li H."/>
            <person name="Li R."/>
            <person name="Kang J."/>
            <person name="Hii K.S."/>
            <person name="Mohamed H.F."/>
            <person name="Xu X."/>
            <person name="Luo Z."/>
        </authorList>
    </citation>
    <scope>NUCLEOTIDE SEQUENCE [LARGE SCALE GENOMIC DNA]</scope>
    <source>
        <strain evidence="6 7">TIOX110</strain>
    </source>
</reference>
<evidence type="ECO:0000256" key="3">
    <source>
        <dbReference type="ARBA" id="ARBA00022729"/>
    </source>
</evidence>
<evidence type="ECO:0000259" key="4">
    <source>
        <dbReference type="Pfam" id="PF17210"/>
    </source>
</evidence>
<feature type="domain" description="SD-repeat containing protein B" evidence="4">
    <location>
        <begin position="606"/>
        <end position="726"/>
    </location>
</feature>
<evidence type="ECO:0000256" key="1">
    <source>
        <dbReference type="ARBA" id="ARBA00004613"/>
    </source>
</evidence>
<organism evidence="6 7">
    <name type="scientific">Okeanomitos corallinicola TIOX110</name>
    <dbReference type="NCBI Taxonomy" id="3133117"/>
    <lineage>
        <taxon>Bacteria</taxon>
        <taxon>Bacillati</taxon>
        <taxon>Cyanobacteriota</taxon>
        <taxon>Cyanophyceae</taxon>
        <taxon>Nostocales</taxon>
        <taxon>Aphanizomenonaceae</taxon>
        <taxon>Okeanomitos</taxon>
    </lineage>
</organism>
<evidence type="ECO:0000313" key="6">
    <source>
        <dbReference type="EMBL" id="WZB88105.1"/>
    </source>
</evidence>
<gene>
    <name evidence="6" type="ORF">WJM97_22610</name>
</gene>
<dbReference type="Gene3D" id="2.60.40.10">
    <property type="entry name" value="Immunoglobulins"/>
    <property type="match status" value="4"/>
</dbReference>
<dbReference type="InterPro" id="IPR033764">
    <property type="entry name" value="Sdr_B"/>
</dbReference>